<evidence type="ECO:0000259" key="4">
    <source>
        <dbReference type="SMART" id="SM00505"/>
    </source>
</evidence>
<dbReference type="Pfam" id="PF00304">
    <property type="entry name" value="Gamma-thionin"/>
    <property type="match status" value="1"/>
</dbReference>
<protein>
    <recommendedName>
        <fullName evidence="4">Knottins-like domain-containing protein</fullName>
    </recommendedName>
</protein>
<feature type="domain" description="Knottins-like" evidence="4">
    <location>
        <begin position="1"/>
        <end position="46"/>
    </location>
</feature>
<gene>
    <name evidence="5" type="ORF">TAV2_LOCUS12733</name>
</gene>
<keyword evidence="6" id="KW-1185">Reference proteome</keyword>
<evidence type="ECO:0000256" key="2">
    <source>
        <dbReference type="ARBA" id="ARBA00022529"/>
    </source>
</evidence>
<dbReference type="EMBL" id="OU466860">
    <property type="protein sequence ID" value="CAH2060656.1"/>
    <property type="molecule type" value="Genomic_DNA"/>
</dbReference>
<evidence type="ECO:0000313" key="6">
    <source>
        <dbReference type="Proteomes" id="UP000836841"/>
    </source>
</evidence>
<dbReference type="GO" id="GO:0031640">
    <property type="term" value="P:killing of cells of another organism"/>
    <property type="evidence" value="ECO:0007669"/>
    <property type="project" value="UniProtKB-KW"/>
</dbReference>
<dbReference type="AlphaFoldDB" id="A0AAU9SE89"/>
<keyword evidence="3" id="KW-0295">Fungicide</keyword>
<evidence type="ECO:0000256" key="1">
    <source>
        <dbReference type="ARBA" id="ARBA00006722"/>
    </source>
</evidence>
<dbReference type="Proteomes" id="UP000836841">
    <property type="component" value="Chromosome 4"/>
</dbReference>
<evidence type="ECO:0000313" key="5">
    <source>
        <dbReference type="EMBL" id="CAH2060656.1"/>
    </source>
</evidence>
<dbReference type="PRINTS" id="PR00288">
    <property type="entry name" value="PUROTHIONIN"/>
</dbReference>
<keyword evidence="2" id="KW-0929">Antimicrobial</keyword>
<proteinExistence type="inferred from homology"/>
<dbReference type="SUPFAM" id="SSF57095">
    <property type="entry name" value="Scorpion toxin-like"/>
    <property type="match status" value="1"/>
</dbReference>
<name>A0AAU9SE89_THLAR</name>
<organism evidence="5 6">
    <name type="scientific">Thlaspi arvense</name>
    <name type="common">Field penny-cress</name>
    <dbReference type="NCBI Taxonomy" id="13288"/>
    <lineage>
        <taxon>Eukaryota</taxon>
        <taxon>Viridiplantae</taxon>
        <taxon>Streptophyta</taxon>
        <taxon>Embryophyta</taxon>
        <taxon>Tracheophyta</taxon>
        <taxon>Spermatophyta</taxon>
        <taxon>Magnoliopsida</taxon>
        <taxon>eudicotyledons</taxon>
        <taxon>Gunneridae</taxon>
        <taxon>Pentapetalae</taxon>
        <taxon>rosids</taxon>
        <taxon>malvids</taxon>
        <taxon>Brassicales</taxon>
        <taxon>Brassicaceae</taxon>
        <taxon>Thlaspideae</taxon>
        <taxon>Thlaspi</taxon>
    </lineage>
</organism>
<sequence length="50" mass="5759">MCEAKSINYRGMCMKWRTCKRVCISEGFPDGLCKGFVRKCYCKKPCVVSN</sequence>
<comment type="similarity">
    <text evidence="1">Belongs to the DEFL family.</text>
</comment>
<dbReference type="InterPro" id="IPR008176">
    <property type="entry name" value="Defensin_plant"/>
</dbReference>
<accession>A0AAU9SE89</accession>
<reference evidence="5 6" key="1">
    <citation type="submission" date="2022-03" db="EMBL/GenBank/DDBJ databases">
        <authorList>
            <person name="Nunn A."/>
            <person name="Chopra R."/>
            <person name="Nunn A."/>
            <person name="Contreras Garrido A."/>
        </authorList>
    </citation>
    <scope>NUCLEOTIDE SEQUENCE [LARGE SCALE GENOMIC DNA]</scope>
</reference>
<dbReference type="SMART" id="SM00505">
    <property type="entry name" value="Knot1"/>
    <property type="match status" value="1"/>
</dbReference>
<dbReference type="InterPro" id="IPR036574">
    <property type="entry name" value="Scorpion_toxin-like_sf"/>
</dbReference>
<dbReference type="InterPro" id="IPR003614">
    <property type="entry name" value="Knottins"/>
</dbReference>
<evidence type="ECO:0000256" key="3">
    <source>
        <dbReference type="ARBA" id="ARBA00022577"/>
    </source>
</evidence>
<dbReference type="Gene3D" id="3.30.30.10">
    <property type="entry name" value="Knottin, scorpion toxin-like"/>
    <property type="match status" value="1"/>
</dbReference>
<dbReference type="GO" id="GO:0050832">
    <property type="term" value="P:defense response to fungus"/>
    <property type="evidence" value="ECO:0007669"/>
    <property type="project" value="UniProtKB-KW"/>
</dbReference>